<reference evidence="9 10" key="1">
    <citation type="submission" date="2023-05" db="EMBL/GenBank/DDBJ databases">
        <title>Rombocin, a short stable natural nisin variant, displays selective antimicrobial activity against Listeria monocytogenes and employs dual mode of action to kill target bacterial strains.</title>
        <authorList>
            <person name="Wambui J."/>
            <person name="Stephan R."/>
            <person name="Kuipers O.P."/>
        </authorList>
    </citation>
    <scope>NUCLEOTIDE SEQUENCE [LARGE SCALE GENOMIC DNA]</scope>
    <source>
        <strain evidence="9 10">RC002</strain>
    </source>
</reference>
<dbReference type="InterPro" id="IPR050250">
    <property type="entry name" value="Macrolide_Exporter_MacB"/>
</dbReference>
<sequence>MKKAIYLSIQYMKKQKGRTFALITGISLAVMLVFSLNVIPETKSKLDIQKAYETFEDYHVEYSDLDKTTLDKLKKDKEVTKMESIVNLGDAIYKNGVAMGLNSYNDGFNDEFGYKFVKGDAPKNKNEIVLEEKALKSMGLSDKLGQSIDLNIEKEYKDKSNSSQIFNNKATFKLVGIVKKPNDYYKENEYYKVRAFTYYKEGEGSFIPNELIKYNGVLNLNTKTPDFAKIQGIAAKYNIDESSFNPNVFLVYALDDYKMSKETNFSINNKLLPMIASVLLIYNVFNMILVDMTNQIGMLKAIGASKKHIRLIIGFQSFVVLILGSLIGFILGIICSYIGLMGVFNDKVSLYISKSSILEPMIMAIITVILASIVPIYKSGKISPIEAIRKTDKNTKRRKNRFYHKMIRKIFGISGEMAYKNVWRNKTRTILSILAISLGGALYIDKMSVYNSPSDNIDSTALSIMSMGNSDINLSHNSMNTENLLVGYEQKYIDEISKIKNVKNVSLSMDTYGFLETNALNLDKKYIDAQRIKAKDNNIETDLCVQGYGKNEFKDIDSYLEKGSLPNKNQQYKEAVIYNNFYYINEADHDNKILKKANIGDLIDIKIPVIKDGKKVYQKNTVKVCGILNKDFGKDRPGGYGGTFKVILNEDEFKDITNRNSYNNISLQIEKDSDKQVQKDLEKILKDKPFSEIESKYKNRMFYTDQDVKLKKEILLVVTLIAIISSINIFCTIKTNLLIRINELSTLRSIGMSIKQVKSMIVKESLIYGITSMIIGGIVGTYKYYDYVSMVNNIYKEGLQMDSVIKFNIPIVEILEYGAVCILICIIAVYLSKRKIEKLSISQGLRITD</sequence>
<evidence type="ECO:0000313" key="10">
    <source>
        <dbReference type="Proteomes" id="UP001301012"/>
    </source>
</evidence>
<keyword evidence="3 7" id="KW-0812">Transmembrane</keyword>
<feature type="transmembrane region" description="Helical" evidence="7">
    <location>
        <begin position="805"/>
        <end position="831"/>
    </location>
</feature>
<keyword evidence="2" id="KW-1003">Cell membrane</keyword>
<dbReference type="Proteomes" id="UP001301012">
    <property type="component" value="Unassembled WGS sequence"/>
</dbReference>
<evidence type="ECO:0000256" key="6">
    <source>
        <dbReference type="ARBA" id="ARBA00038076"/>
    </source>
</evidence>
<organism evidence="9 10">
    <name type="scientific">Romboutsia sedimentorum</name>
    <dbReference type="NCBI Taxonomy" id="1368474"/>
    <lineage>
        <taxon>Bacteria</taxon>
        <taxon>Bacillati</taxon>
        <taxon>Bacillota</taxon>
        <taxon>Clostridia</taxon>
        <taxon>Peptostreptococcales</taxon>
        <taxon>Peptostreptococcaceae</taxon>
        <taxon>Romboutsia</taxon>
    </lineage>
</organism>
<comment type="subcellular location">
    <subcellularLocation>
        <location evidence="1">Cell membrane</location>
        <topology evidence="1">Multi-pass membrane protein</topology>
    </subcellularLocation>
</comment>
<proteinExistence type="inferred from homology"/>
<evidence type="ECO:0000259" key="8">
    <source>
        <dbReference type="Pfam" id="PF02687"/>
    </source>
</evidence>
<name>A0ABT7E7N6_9FIRM</name>
<dbReference type="PANTHER" id="PTHR30572">
    <property type="entry name" value="MEMBRANE COMPONENT OF TRANSPORTER-RELATED"/>
    <property type="match status" value="1"/>
</dbReference>
<dbReference type="RefSeq" id="WP_284131863.1">
    <property type="nucleotide sequence ID" value="NZ_JASKYM010000001.1"/>
</dbReference>
<evidence type="ECO:0000256" key="7">
    <source>
        <dbReference type="SAM" id="Phobius"/>
    </source>
</evidence>
<dbReference type="PANTHER" id="PTHR30572:SF4">
    <property type="entry name" value="ABC TRANSPORTER PERMEASE YTRF"/>
    <property type="match status" value="1"/>
</dbReference>
<feature type="domain" description="ABC3 transporter permease C-terminal" evidence="8">
    <location>
        <begin position="716"/>
        <end position="838"/>
    </location>
</feature>
<gene>
    <name evidence="9" type="ORF">QOZ84_05095</name>
</gene>
<feature type="transmembrane region" description="Helical" evidence="7">
    <location>
        <begin position="360"/>
        <end position="377"/>
    </location>
</feature>
<feature type="transmembrane region" description="Helical" evidence="7">
    <location>
        <begin position="714"/>
        <end position="733"/>
    </location>
</feature>
<keyword evidence="4 7" id="KW-1133">Transmembrane helix</keyword>
<evidence type="ECO:0000256" key="4">
    <source>
        <dbReference type="ARBA" id="ARBA00022989"/>
    </source>
</evidence>
<keyword evidence="10" id="KW-1185">Reference proteome</keyword>
<dbReference type="Pfam" id="PF02687">
    <property type="entry name" value="FtsX"/>
    <property type="match status" value="2"/>
</dbReference>
<dbReference type="InterPro" id="IPR003838">
    <property type="entry name" value="ABC3_permease_C"/>
</dbReference>
<feature type="transmembrane region" description="Helical" evidence="7">
    <location>
        <begin position="271"/>
        <end position="290"/>
    </location>
</feature>
<keyword evidence="5 7" id="KW-0472">Membrane</keyword>
<feature type="transmembrane region" description="Helical" evidence="7">
    <location>
        <begin position="20"/>
        <end position="39"/>
    </location>
</feature>
<evidence type="ECO:0000313" key="9">
    <source>
        <dbReference type="EMBL" id="MDK2562916.1"/>
    </source>
</evidence>
<evidence type="ECO:0000256" key="3">
    <source>
        <dbReference type="ARBA" id="ARBA00022692"/>
    </source>
</evidence>
<feature type="domain" description="ABC3 transporter permease C-terminal" evidence="8">
    <location>
        <begin position="274"/>
        <end position="384"/>
    </location>
</feature>
<accession>A0ABT7E7N6</accession>
<feature type="transmembrane region" description="Helical" evidence="7">
    <location>
        <begin position="765"/>
        <end position="785"/>
    </location>
</feature>
<dbReference type="EMBL" id="JASKYM010000001">
    <property type="protein sequence ID" value="MDK2562916.1"/>
    <property type="molecule type" value="Genomic_DNA"/>
</dbReference>
<comment type="similarity">
    <text evidence="6">Belongs to the ABC-4 integral membrane protein family.</text>
</comment>
<protein>
    <submittedName>
        <fullName evidence="9">FtsX-like permease family protein</fullName>
    </submittedName>
</protein>
<evidence type="ECO:0000256" key="5">
    <source>
        <dbReference type="ARBA" id="ARBA00023136"/>
    </source>
</evidence>
<comment type="caution">
    <text evidence="9">The sequence shown here is derived from an EMBL/GenBank/DDBJ whole genome shotgun (WGS) entry which is preliminary data.</text>
</comment>
<evidence type="ECO:0000256" key="2">
    <source>
        <dbReference type="ARBA" id="ARBA00022475"/>
    </source>
</evidence>
<feature type="transmembrane region" description="Helical" evidence="7">
    <location>
        <begin position="427"/>
        <end position="444"/>
    </location>
</feature>
<feature type="transmembrane region" description="Helical" evidence="7">
    <location>
        <begin position="311"/>
        <end position="340"/>
    </location>
</feature>
<evidence type="ECO:0000256" key="1">
    <source>
        <dbReference type="ARBA" id="ARBA00004651"/>
    </source>
</evidence>